<dbReference type="RefSeq" id="WP_129174609.1">
    <property type="nucleotide sequence ID" value="NZ_WUQX01000001.1"/>
</dbReference>
<evidence type="ECO:0000313" key="2">
    <source>
        <dbReference type="Proteomes" id="UP000460412"/>
    </source>
</evidence>
<protein>
    <submittedName>
        <fullName evidence="1">Uncharacterized protein</fullName>
    </submittedName>
</protein>
<accession>A0A7X3SLP5</accession>
<name>A0A7X3SLP5_9FIRM</name>
<evidence type="ECO:0000313" key="1">
    <source>
        <dbReference type="EMBL" id="MXP78581.1"/>
    </source>
</evidence>
<comment type="caution">
    <text evidence="1">The sequence shown here is derived from an EMBL/GenBank/DDBJ whole genome shotgun (WGS) entry which is preliminary data.</text>
</comment>
<organism evidence="1 2">
    <name type="scientific">Sporofaciens musculi</name>
    <dbReference type="NCBI Taxonomy" id="2681861"/>
    <lineage>
        <taxon>Bacteria</taxon>
        <taxon>Bacillati</taxon>
        <taxon>Bacillota</taxon>
        <taxon>Clostridia</taxon>
        <taxon>Lachnospirales</taxon>
        <taxon>Lachnospiraceae</taxon>
        <taxon>Sporofaciens</taxon>
    </lineage>
</organism>
<gene>
    <name evidence="1" type="ORF">GN277_25535</name>
</gene>
<keyword evidence="2" id="KW-1185">Reference proteome</keyword>
<proteinExistence type="predicted"/>
<reference evidence="1 2" key="1">
    <citation type="submission" date="2019-12" db="EMBL/GenBank/DDBJ databases">
        <title>Sporaefaciens musculi gen. nov., sp. nov., a novel bacterium isolated from the caecum of an obese mouse.</title>
        <authorList>
            <person name="Rasmussen T.S."/>
            <person name="Streidl T."/>
            <person name="Hitch T.C.A."/>
            <person name="Wortmann E."/>
            <person name="Deptula P."/>
            <person name="Hansen M."/>
            <person name="Nielsen D.S."/>
            <person name="Clavel T."/>
            <person name="Vogensen F.K."/>
        </authorList>
    </citation>
    <scope>NUCLEOTIDE SEQUENCE [LARGE SCALE GENOMIC DNA]</scope>
    <source>
        <strain evidence="1 2">WCA-9-b2</strain>
    </source>
</reference>
<dbReference type="Proteomes" id="UP000460412">
    <property type="component" value="Unassembled WGS sequence"/>
</dbReference>
<dbReference type="AlphaFoldDB" id="A0A7X3SLP5"/>
<sequence length="90" mass="10584">MKLSNYERETIFLFNEAERKASIFTYNDALKKQLAALCESYPEQVRRTEDNGCGGETYELPKKWLKIKPPRILSAAQREVVEQMNKKRWG</sequence>
<dbReference type="EMBL" id="WUQX01000001">
    <property type="protein sequence ID" value="MXP78581.1"/>
    <property type="molecule type" value="Genomic_DNA"/>
</dbReference>